<dbReference type="EMBL" id="JH880946">
    <property type="protein sequence ID" value="ELR57750.1"/>
    <property type="molecule type" value="Genomic_DNA"/>
</dbReference>
<dbReference type="AlphaFoldDB" id="L8IML6"/>
<reference evidence="1 2" key="1">
    <citation type="journal article" date="2012" name="Nat. Genet.">
        <title>The yak genome and adaptation to life at high altitude.</title>
        <authorList>
            <person name="Qiu Q."/>
            <person name="Zhang G."/>
            <person name="Ma T."/>
            <person name="Qian W."/>
            <person name="Wang J."/>
            <person name="Ye Z."/>
            <person name="Cao C."/>
            <person name="Hu Q."/>
            <person name="Kim J."/>
            <person name="Larkin D.M."/>
            <person name="Auvil L."/>
            <person name="Capitanu B."/>
            <person name="Ma J."/>
            <person name="Lewin H.A."/>
            <person name="Qian X."/>
            <person name="Lang Y."/>
            <person name="Zhou R."/>
            <person name="Wang L."/>
            <person name="Wang K."/>
            <person name="Xia J."/>
            <person name="Liao S."/>
            <person name="Pan S."/>
            <person name="Lu X."/>
            <person name="Hou H."/>
            <person name="Wang Y."/>
            <person name="Zang X."/>
            <person name="Yin Y."/>
            <person name="Ma H."/>
            <person name="Zhang J."/>
            <person name="Wang Z."/>
            <person name="Zhang Y."/>
            <person name="Zhang D."/>
            <person name="Yonezawa T."/>
            <person name="Hasegawa M."/>
            <person name="Zhong Y."/>
            <person name="Liu W."/>
            <person name="Zhang Y."/>
            <person name="Huang Z."/>
            <person name="Zhang S."/>
            <person name="Long R."/>
            <person name="Yang H."/>
            <person name="Wang J."/>
            <person name="Lenstra J.A."/>
            <person name="Cooper D.N."/>
            <person name="Wu Y."/>
            <person name="Wang J."/>
            <person name="Shi P."/>
            <person name="Wang J."/>
            <person name="Liu J."/>
        </authorList>
    </citation>
    <scope>NUCLEOTIDE SEQUENCE [LARGE SCALE GENOMIC DNA]</scope>
    <source>
        <strain evidence="2">yakQH1</strain>
    </source>
</reference>
<proteinExistence type="predicted"/>
<protein>
    <submittedName>
        <fullName evidence="1">Uncharacterized protein</fullName>
    </submittedName>
</protein>
<dbReference type="Proteomes" id="UP000011080">
    <property type="component" value="Unassembled WGS sequence"/>
</dbReference>
<accession>L8IML6</accession>
<name>L8IML6_9CETA</name>
<feature type="non-terminal residue" evidence="1">
    <location>
        <position position="1"/>
    </location>
</feature>
<organism evidence="1 2">
    <name type="scientific">Bos mutus</name>
    <name type="common">wild yak</name>
    <dbReference type="NCBI Taxonomy" id="72004"/>
    <lineage>
        <taxon>Eukaryota</taxon>
        <taxon>Metazoa</taxon>
        <taxon>Chordata</taxon>
        <taxon>Craniata</taxon>
        <taxon>Vertebrata</taxon>
        <taxon>Euteleostomi</taxon>
        <taxon>Mammalia</taxon>
        <taxon>Eutheria</taxon>
        <taxon>Laurasiatheria</taxon>
        <taxon>Artiodactyla</taxon>
        <taxon>Ruminantia</taxon>
        <taxon>Pecora</taxon>
        <taxon>Bovidae</taxon>
        <taxon>Bovinae</taxon>
        <taxon>Bos</taxon>
    </lineage>
</organism>
<evidence type="ECO:0000313" key="2">
    <source>
        <dbReference type="Proteomes" id="UP000011080"/>
    </source>
</evidence>
<gene>
    <name evidence="1" type="ORF">M91_08471</name>
</gene>
<sequence length="47" mass="5227">QAPLPMEFPRQEYWSRVPFPTPGHLLNPGIKPVSLALAGRFFTTSSS</sequence>
<feature type="non-terminal residue" evidence="1">
    <location>
        <position position="47"/>
    </location>
</feature>
<evidence type="ECO:0000313" key="1">
    <source>
        <dbReference type="EMBL" id="ELR57750.1"/>
    </source>
</evidence>